<gene>
    <name evidence="1" type="ORF">D5H75_26900</name>
</gene>
<accession>A0A3A4ABG8</accession>
<sequence>MPVEPAALPVISEVAVGPAKVAGDARVSFRARVRSSAPHGDVQVFARVGDRTRVRLARVLGDARDGVYTQEHLLRRTAGRRQRVVIEAVDAAGGRRTPAKTITVGRPAPGAPALSRVRVSPESLRGPDDFRLRAEAAAPAGVTGVTATLLRSGTAPRRITLERVGGDARRGSYEARVDAREVGRTTSYTVVFEASGANGTVTAAGRPLTIVPELPAPEIVEVRAPRHVTLTPEGARVRIEARVRGHAAVDLVLLTGNGAMTALTPDGGGCYHADIRLRPAGPHGPQRYVVEAFDRQGHISRPAKAAFTVRRQVFVTGYDAGPEPVRRGRTITASGRLHALNATGAGLDVLGGRRVELQFRRFGSSVYTTYAVLRTDAQGRFRARFRARTDGYWRARHPGSDRFAPVHGWGDHVDVRGPSPRRR</sequence>
<reference evidence="1 2" key="1">
    <citation type="submission" date="2018-09" db="EMBL/GenBank/DDBJ databases">
        <title>YIM 75507 draft genome.</title>
        <authorList>
            <person name="Tang S."/>
            <person name="Feng Y."/>
        </authorList>
    </citation>
    <scope>NUCLEOTIDE SEQUENCE [LARGE SCALE GENOMIC DNA]</scope>
    <source>
        <strain evidence="1 2">YIM 75507</strain>
    </source>
</reference>
<dbReference type="EMBL" id="QZEY01000012">
    <property type="protein sequence ID" value="RJL26606.1"/>
    <property type="molecule type" value="Genomic_DNA"/>
</dbReference>
<keyword evidence="2" id="KW-1185">Reference proteome</keyword>
<evidence type="ECO:0000313" key="2">
    <source>
        <dbReference type="Proteomes" id="UP000265768"/>
    </source>
</evidence>
<organism evidence="1 2">
    <name type="scientific">Bailinhaonella thermotolerans</name>
    <dbReference type="NCBI Taxonomy" id="1070861"/>
    <lineage>
        <taxon>Bacteria</taxon>
        <taxon>Bacillati</taxon>
        <taxon>Actinomycetota</taxon>
        <taxon>Actinomycetes</taxon>
        <taxon>Streptosporangiales</taxon>
        <taxon>Streptosporangiaceae</taxon>
        <taxon>Bailinhaonella</taxon>
    </lineage>
</organism>
<dbReference type="OrthoDB" id="3447380at2"/>
<comment type="caution">
    <text evidence="1">The sequence shown here is derived from an EMBL/GenBank/DDBJ whole genome shotgun (WGS) entry which is preliminary data.</text>
</comment>
<protein>
    <submittedName>
        <fullName evidence="1">Uncharacterized protein</fullName>
    </submittedName>
</protein>
<name>A0A3A4ABG8_9ACTN</name>
<proteinExistence type="predicted"/>
<evidence type="ECO:0000313" key="1">
    <source>
        <dbReference type="EMBL" id="RJL26606.1"/>
    </source>
</evidence>
<dbReference type="AlphaFoldDB" id="A0A3A4ABG8"/>
<dbReference type="Proteomes" id="UP000265768">
    <property type="component" value="Unassembled WGS sequence"/>
</dbReference>
<dbReference type="RefSeq" id="WP_119929336.1">
    <property type="nucleotide sequence ID" value="NZ_QZEY01000012.1"/>
</dbReference>